<accession>A0A2A5ATS2</accession>
<evidence type="ECO:0000256" key="5">
    <source>
        <dbReference type="ARBA" id="ARBA00022989"/>
    </source>
</evidence>
<dbReference type="GO" id="GO:0005886">
    <property type="term" value="C:plasma membrane"/>
    <property type="evidence" value="ECO:0007669"/>
    <property type="project" value="UniProtKB-SubCell"/>
</dbReference>
<feature type="transmembrane region" description="Helical" evidence="7">
    <location>
        <begin position="15"/>
        <end position="39"/>
    </location>
</feature>
<proteinExistence type="inferred from homology"/>
<dbReference type="Pfam" id="PF01914">
    <property type="entry name" value="MarC"/>
    <property type="match status" value="1"/>
</dbReference>
<gene>
    <name evidence="8" type="ORF">COA96_13635</name>
</gene>
<evidence type="ECO:0000256" key="4">
    <source>
        <dbReference type="ARBA" id="ARBA00022692"/>
    </source>
</evidence>
<reference evidence="9" key="1">
    <citation type="submission" date="2017-08" db="EMBL/GenBank/DDBJ databases">
        <title>A dynamic microbial community with high functional redundancy inhabits the cold, oxic subseafloor aquifer.</title>
        <authorList>
            <person name="Tully B.J."/>
            <person name="Wheat C.G."/>
            <person name="Glazer B.T."/>
            <person name="Huber J.A."/>
        </authorList>
    </citation>
    <scope>NUCLEOTIDE SEQUENCE [LARGE SCALE GENOMIC DNA]</scope>
</reference>
<dbReference type="Proteomes" id="UP000218327">
    <property type="component" value="Unassembled WGS sequence"/>
</dbReference>
<organism evidence="8 9">
    <name type="scientific">SAR86 cluster bacterium</name>
    <dbReference type="NCBI Taxonomy" id="2030880"/>
    <lineage>
        <taxon>Bacteria</taxon>
        <taxon>Pseudomonadati</taxon>
        <taxon>Pseudomonadota</taxon>
        <taxon>Gammaproteobacteria</taxon>
        <taxon>SAR86 cluster</taxon>
    </lineage>
</organism>
<comment type="caution">
    <text evidence="8">The sequence shown here is derived from an EMBL/GenBank/DDBJ whole genome shotgun (WGS) entry which is preliminary data.</text>
</comment>
<dbReference type="AlphaFoldDB" id="A0A2A5ATS2"/>
<name>A0A2A5ATS2_9GAMM</name>
<dbReference type="EMBL" id="NVVJ01000053">
    <property type="protein sequence ID" value="PCJ22687.1"/>
    <property type="molecule type" value="Genomic_DNA"/>
</dbReference>
<sequence>MSTLLIAANEQAGDLVNLVLMSVVCMLLAATFTLCFYFASPMAKAIWVSGIAVITRLMGLVLTAIACGMITSGLIGLFPGLGPGV</sequence>
<protein>
    <recommendedName>
        <fullName evidence="7">UPF0056 membrane protein</fullName>
    </recommendedName>
</protein>
<evidence type="ECO:0000256" key="2">
    <source>
        <dbReference type="ARBA" id="ARBA00009784"/>
    </source>
</evidence>
<dbReference type="InterPro" id="IPR002771">
    <property type="entry name" value="Multi_antbiot-R_MarC"/>
</dbReference>
<evidence type="ECO:0000256" key="7">
    <source>
        <dbReference type="RuleBase" id="RU362048"/>
    </source>
</evidence>
<comment type="similarity">
    <text evidence="2 7">Belongs to the UPF0056 (MarC) family.</text>
</comment>
<keyword evidence="4 7" id="KW-0812">Transmembrane</keyword>
<comment type="subcellular location">
    <subcellularLocation>
        <location evidence="1 7">Cell membrane</location>
        <topology evidence="1 7">Multi-pass membrane protein</topology>
    </subcellularLocation>
</comment>
<evidence type="ECO:0000313" key="8">
    <source>
        <dbReference type="EMBL" id="PCJ22687.1"/>
    </source>
</evidence>
<evidence type="ECO:0000313" key="9">
    <source>
        <dbReference type="Proteomes" id="UP000218327"/>
    </source>
</evidence>
<evidence type="ECO:0000256" key="6">
    <source>
        <dbReference type="ARBA" id="ARBA00023136"/>
    </source>
</evidence>
<feature type="transmembrane region" description="Helical" evidence="7">
    <location>
        <begin position="51"/>
        <end position="78"/>
    </location>
</feature>
<comment type="caution">
    <text evidence="7">Lacks conserved residue(s) required for the propagation of feature annotation.</text>
</comment>
<evidence type="ECO:0000256" key="1">
    <source>
        <dbReference type="ARBA" id="ARBA00004651"/>
    </source>
</evidence>
<keyword evidence="3" id="KW-1003">Cell membrane</keyword>
<evidence type="ECO:0000256" key="3">
    <source>
        <dbReference type="ARBA" id="ARBA00022475"/>
    </source>
</evidence>
<keyword evidence="6 7" id="KW-0472">Membrane</keyword>
<keyword evidence="5 7" id="KW-1133">Transmembrane helix</keyword>